<dbReference type="Proteomes" id="UP000655443">
    <property type="component" value="Unassembled WGS sequence"/>
</dbReference>
<dbReference type="InterPro" id="IPR000073">
    <property type="entry name" value="AB_hydrolase_1"/>
</dbReference>
<feature type="domain" description="AB hydrolase-1" evidence="1">
    <location>
        <begin position="53"/>
        <end position="277"/>
    </location>
</feature>
<keyword evidence="3" id="KW-1185">Reference proteome</keyword>
<dbReference type="Pfam" id="PF12697">
    <property type="entry name" value="Abhydrolase_6"/>
    <property type="match status" value="1"/>
</dbReference>
<name>A0A918YTL1_9ACTN</name>
<proteinExistence type="predicted"/>
<reference evidence="2" key="1">
    <citation type="journal article" date="2014" name="Int. J. Syst. Evol. Microbiol.">
        <title>Complete genome sequence of Corynebacterium casei LMG S-19264T (=DSM 44701T), isolated from a smear-ripened cheese.</title>
        <authorList>
            <consortium name="US DOE Joint Genome Institute (JGI-PGF)"/>
            <person name="Walter F."/>
            <person name="Albersmeier A."/>
            <person name="Kalinowski J."/>
            <person name="Ruckert C."/>
        </authorList>
    </citation>
    <scope>NUCLEOTIDE SEQUENCE</scope>
    <source>
        <strain evidence="2">JCM 4714</strain>
    </source>
</reference>
<dbReference type="GO" id="GO:0003824">
    <property type="term" value="F:catalytic activity"/>
    <property type="evidence" value="ECO:0007669"/>
    <property type="project" value="UniProtKB-ARBA"/>
</dbReference>
<organism evidence="2 3">
    <name type="scientific">Streptomyces alanosinicus</name>
    <dbReference type="NCBI Taxonomy" id="68171"/>
    <lineage>
        <taxon>Bacteria</taxon>
        <taxon>Bacillati</taxon>
        <taxon>Actinomycetota</taxon>
        <taxon>Actinomycetes</taxon>
        <taxon>Kitasatosporales</taxon>
        <taxon>Streptomycetaceae</taxon>
        <taxon>Streptomyces</taxon>
    </lineage>
</organism>
<gene>
    <name evidence="2" type="ORF">GCM10010339_93050</name>
</gene>
<dbReference type="RefSeq" id="WP_229882552.1">
    <property type="nucleotide sequence ID" value="NZ_BMVG01000076.1"/>
</dbReference>
<comment type="caution">
    <text evidence="2">The sequence shown here is derived from an EMBL/GenBank/DDBJ whole genome shotgun (WGS) entry which is preliminary data.</text>
</comment>
<dbReference type="EMBL" id="BMVG01000076">
    <property type="protein sequence ID" value="GHE16135.1"/>
    <property type="molecule type" value="Genomic_DNA"/>
</dbReference>
<evidence type="ECO:0000259" key="1">
    <source>
        <dbReference type="Pfam" id="PF12697"/>
    </source>
</evidence>
<protein>
    <submittedName>
        <fullName evidence="2">Thioesterase</fullName>
    </submittedName>
</protein>
<evidence type="ECO:0000313" key="3">
    <source>
        <dbReference type="Proteomes" id="UP000655443"/>
    </source>
</evidence>
<evidence type="ECO:0000313" key="2">
    <source>
        <dbReference type="EMBL" id="GHE16135.1"/>
    </source>
</evidence>
<sequence length="313" mass="33444">MPDPVPAPVPDPVPTPVPAPVPAPVRQVSVQAHGVQLSGLLCEPVSRTPRAMVVALHGAGMRAGYFHGQAHPSLSLLTLGAALGFSVLALDRPGYGSSSARFPDGRSLTEQSAALHAALADIRGRYATGAGIFLLAHSFGGKLALTHAAESPAGHLLGVDVSGCGHQYAAGSDKVLGSQDRRAAWQLHWGPLRLYPARTHTTSRGLVAPMPPRETADALTWPSVFRTLAPRIRLPVRLTFAEHERWWRHDDQALDEIRDAVSGAPVQVDRQPDAGHNISLGWAARRYHLRALEGFAARLGQRLPHPPLPVSHP</sequence>
<dbReference type="AlphaFoldDB" id="A0A918YTL1"/>
<dbReference type="InterPro" id="IPR029058">
    <property type="entry name" value="AB_hydrolase_fold"/>
</dbReference>
<reference evidence="2" key="2">
    <citation type="submission" date="2020-09" db="EMBL/GenBank/DDBJ databases">
        <authorList>
            <person name="Sun Q."/>
            <person name="Ohkuma M."/>
        </authorList>
    </citation>
    <scope>NUCLEOTIDE SEQUENCE</scope>
    <source>
        <strain evidence="2">JCM 4714</strain>
    </source>
</reference>
<dbReference type="Gene3D" id="3.40.50.1820">
    <property type="entry name" value="alpha/beta hydrolase"/>
    <property type="match status" value="1"/>
</dbReference>
<dbReference type="SUPFAM" id="SSF53474">
    <property type="entry name" value="alpha/beta-Hydrolases"/>
    <property type="match status" value="1"/>
</dbReference>
<accession>A0A918YTL1</accession>